<evidence type="ECO:0000313" key="3">
    <source>
        <dbReference type="EMBL" id="NEM91741.1"/>
    </source>
</evidence>
<dbReference type="GO" id="GO:0005886">
    <property type="term" value="C:plasma membrane"/>
    <property type="evidence" value="ECO:0007669"/>
    <property type="project" value="TreeGrafter"/>
</dbReference>
<dbReference type="PANTHER" id="PTHR30627:SF24">
    <property type="entry name" value="PENICILLIN-BINDING PROTEIN 4B"/>
    <property type="match status" value="1"/>
</dbReference>
<dbReference type="InterPro" id="IPR001460">
    <property type="entry name" value="PCN-bd_Tpept"/>
</dbReference>
<evidence type="ECO:0000259" key="2">
    <source>
        <dbReference type="Pfam" id="PF21922"/>
    </source>
</evidence>
<dbReference type="SUPFAM" id="SSF56519">
    <property type="entry name" value="Penicillin binding protein dimerisation domain"/>
    <property type="match status" value="1"/>
</dbReference>
<dbReference type="InterPro" id="IPR054120">
    <property type="entry name" value="PBPA_dimer"/>
</dbReference>
<dbReference type="RefSeq" id="WP_163473785.1">
    <property type="nucleotide sequence ID" value="NZ_JAAGWZ010000003.1"/>
</dbReference>
<evidence type="ECO:0000313" key="4">
    <source>
        <dbReference type="Proteomes" id="UP000479756"/>
    </source>
</evidence>
<dbReference type="InterPro" id="IPR050515">
    <property type="entry name" value="Beta-lactam/transpept"/>
</dbReference>
<sequence length="485" mass="50572">MSKQLRRVSIVVLMMFVALFVSSSIIQVFSTDTLKSDSRNVRTLYDSYSAQRGEILDANGKVIAQSVPSKDVYKFQRVYADPKLYSAVTGYFTINQANPGIEGSLGDYLSGTANEQFFDNLNNIVTGKTPKGASVQLTIDRAVQKAAYDALGDNRGAVVAIDPKTGAILAMVSKPAYDPNQLAVHDTSKFFATYNALSGQKYSPLVNRAIAGDLYHPGSVFKLVVASAALESGKYTPESSFLNPARLQLPESTSFIQNAGGGTCGAGAKATIATAIKLSCNIPMAQLGAALGNQAIADQAAKFGFGQSVQIPMKSTPSIYPTGLDAPQTMLSAFGQSDDRVTPLQIAMDSAAIANGGVEMQPTLVQKIIAPDLSTIKSLTPTVFSTPISADTAAKVRDMMISSVAGGAASNATIDGVEVAGKTGTAENGPGDPYTLWFTGFAPANDPKVAVAVVVENGGGLGQDAFGNLVAAPIGKKVLEAVLNK</sequence>
<accession>A0A7C9TRM2</accession>
<dbReference type="GO" id="GO:0008658">
    <property type="term" value="F:penicillin binding"/>
    <property type="evidence" value="ECO:0007669"/>
    <property type="project" value="InterPro"/>
</dbReference>
<dbReference type="Pfam" id="PF21922">
    <property type="entry name" value="PBP_dimer_2"/>
    <property type="match status" value="1"/>
</dbReference>
<comment type="caution">
    <text evidence="3">The sequence shown here is derived from an EMBL/GenBank/DDBJ whole genome shotgun (WGS) entry which is preliminary data.</text>
</comment>
<dbReference type="AlphaFoldDB" id="A0A7C9TRM2"/>
<dbReference type="EMBL" id="JAAGWZ010000003">
    <property type="protein sequence ID" value="NEM91741.1"/>
    <property type="molecule type" value="Genomic_DNA"/>
</dbReference>
<dbReference type="Gene3D" id="3.40.710.10">
    <property type="entry name" value="DD-peptidase/beta-lactamase superfamily"/>
    <property type="match status" value="1"/>
</dbReference>
<dbReference type="GO" id="GO:0071555">
    <property type="term" value="P:cell wall organization"/>
    <property type="evidence" value="ECO:0007669"/>
    <property type="project" value="TreeGrafter"/>
</dbReference>
<gene>
    <name evidence="3" type="ORF">G3T37_10275</name>
</gene>
<feature type="domain" description="Penicillin binding protein A dimerisation" evidence="2">
    <location>
        <begin position="52"/>
        <end position="135"/>
    </location>
</feature>
<keyword evidence="4" id="KW-1185">Reference proteome</keyword>
<proteinExistence type="predicted"/>
<dbReference type="InterPro" id="IPR036138">
    <property type="entry name" value="PBP_dimer_sf"/>
</dbReference>
<feature type="domain" description="Penicillin-binding protein transpeptidase" evidence="1">
    <location>
        <begin position="156"/>
        <end position="480"/>
    </location>
</feature>
<dbReference type="InterPro" id="IPR012338">
    <property type="entry name" value="Beta-lactam/transpept-like"/>
</dbReference>
<name>A0A7C9TRM2_9MICO</name>
<reference evidence="3 4" key="1">
    <citation type="journal article" date="2014" name="Int. J. Syst. Evol. Microbiol.">
        <title>Description of Galbitalea soli gen. nov., sp. nov., and Frondihabitans sucicola sp. nov.</title>
        <authorList>
            <person name="Kim S.J."/>
            <person name="Lim J.M."/>
            <person name="Ahn J.H."/>
            <person name="Weon H.Y."/>
            <person name="Hamada M."/>
            <person name="Suzuki K."/>
            <person name="Ahn T.Y."/>
            <person name="Kwon S.W."/>
        </authorList>
    </citation>
    <scope>NUCLEOTIDE SEQUENCE [LARGE SCALE GENOMIC DNA]</scope>
    <source>
        <strain evidence="3 4">NBRC 108727</strain>
    </source>
</reference>
<dbReference type="PANTHER" id="PTHR30627">
    <property type="entry name" value="PEPTIDOGLYCAN D,D-TRANSPEPTIDASE"/>
    <property type="match status" value="1"/>
</dbReference>
<dbReference type="Pfam" id="PF00905">
    <property type="entry name" value="Transpeptidase"/>
    <property type="match status" value="1"/>
</dbReference>
<dbReference type="Gene3D" id="3.90.1310.10">
    <property type="entry name" value="Penicillin-binding protein 2a (Domain 2)"/>
    <property type="match status" value="1"/>
</dbReference>
<dbReference type="SUPFAM" id="SSF56601">
    <property type="entry name" value="beta-lactamase/transpeptidase-like"/>
    <property type="match status" value="1"/>
</dbReference>
<evidence type="ECO:0000259" key="1">
    <source>
        <dbReference type="Pfam" id="PF00905"/>
    </source>
</evidence>
<protein>
    <submittedName>
        <fullName evidence="3">Penicillin-binding protein 2</fullName>
    </submittedName>
</protein>
<organism evidence="3 4">
    <name type="scientific">Galbitalea soli</name>
    <dbReference type="NCBI Taxonomy" id="1268042"/>
    <lineage>
        <taxon>Bacteria</taxon>
        <taxon>Bacillati</taxon>
        <taxon>Actinomycetota</taxon>
        <taxon>Actinomycetes</taxon>
        <taxon>Micrococcales</taxon>
        <taxon>Microbacteriaceae</taxon>
        <taxon>Galbitalea</taxon>
    </lineage>
</organism>
<dbReference type="Proteomes" id="UP000479756">
    <property type="component" value="Unassembled WGS sequence"/>
</dbReference>